<reference evidence="10" key="2">
    <citation type="submission" date="2019-01" db="EMBL/GenBank/DDBJ databases">
        <authorList>
            <consortium name="NCBI Pathogen Detection Project"/>
        </authorList>
    </citation>
    <scope>NUCLEOTIDE SEQUENCE</scope>
    <source>
        <strain evidence="10">BCW_3452</strain>
    </source>
</reference>
<keyword evidence="3 6" id="KW-0378">Hydrolase</keyword>
<keyword evidence="4 6" id="KW-0862">Zinc</keyword>
<accession>A0A8H9MZV0</accession>
<keyword evidence="8" id="KW-0732">Signal</keyword>
<feature type="compositionally biased region" description="Polar residues" evidence="7">
    <location>
        <begin position="277"/>
        <end position="290"/>
    </location>
</feature>
<evidence type="ECO:0000256" key="7">
    <source>
        <dbReference type="SAM" id="MobiDB-lite"/>
    </source>
</evidence>
<dbReference type="InterPro" id="IPR019503">
    <property type="entry name" value="Peptidase_M66_dom"/>
</dbReference>
<feature type="region of interest" description="Disordered" evidence="7">
    <location>
        <begin position="268"/>
        <end position="290"/>
    </location>
</feature>
<proteinExistence type="predicted"/>
<name>A0A8H9MZV0_VIBVL</name>
<feature type="binding site" evidence="6">
    <location>
        <position position="557"/>
    </location>
    <ligand>
        <name>Zn(2+)</name>
        <dbReference type="ChEBI" id="CHEBI:29105"/>
        <note>catalytic</note>
    </ligand>
</feature>
<dbReference type="GO" id="GO:0006508">
    <property type="term" value="P:proteolysis"/>
    <property type="evidence" value="ECO:0007669"/>
    <property type="project" value="UniProtKB-UniRule"/>
</dbReference>
<feature type="active site" evidence="6">
    <location>
        <position position="558"/>
    </location>
</feature>
<evidence type="ECO:0000256" key="8">
    <source>
        <dbReference type="SAM" id="SignalP"/>
    </source>
</evidence>
<evidence type="ECO:0000259" key="9">
    <source>
        <dbReference type="PROSITE" id="PS51694"/>
    </source>
</evidence>
<gene>
    <name evidence="10" type="ORF">I7730_05875</name>
</gene>
<dbReference type="GO" id="GO:0046872">
    <property type="term" value="F:metal ion binding"/>
    <property type="evidence" value="ECO:0007669"/>
    <property type="project" value="UniProtKB-UniRule"/>
</dbReference>
<evidence type="ECO:0000256" key="4">
    <source>
        <dbReference type="ARBA" id="ARBA00022833"/>
    </source>
</evidence>
<dbReference type="Pfam" id="PF12561">
    <property type="entry name" value="TagA"/>
    <property type="match status" value="1"/>
</dbReference>
<organism evidence="10">
    <name type="scientific">Vibrio vulnificus</name>
    <dbReference type="NCBI Taxonomy" id="672"/>
    <lineage>
        <taxon>Bacteria</taxon>
        <taxon>Pseudomonadati</taxon>
        <taxon>Pseudomonadota</taxon>
        <taxon>Gammaproteobacteria</taxon>
        <taxon>Vibrionales</taxon>
        <taxon>Vibrionaceae</taxon>
        <taxon>Vibrio</taxon>
    </lineage>
</organism>
<feature type="binding site" evidence="6">
    <location>
        <position position="567"/>
    </location>
    <ligand>
        <name>Zn(2+)</name>
        <dbReference type="ChEBI" id="CHEBI:29105"/>
        <note>catalytic</note>
    </ligand>
</feature>
<dbReference type="RefSeq" id="WP_130249376.1">
    <property type="nucleotide sequence ID" value="NZ_CP035783.1"/>
</dbReference>
<comment type="caution">
    <text evidence="10">The sequence shown here is derived from an EMBL/GenBank/DDBJ whole genome shotgun (WGS) entry which is preliminary data.</text>
</comment>
<evidence type="ECO:0000313" key="10">
    <source>
        <dbReference type="EMBL" id="HAS8539310.1"/>
    </source>
</evidence>
<sequence length="1245" mass="138568">MKKKPLTLLIAGLLGSTAVWAQPELTLAQIGEKTVERLESIKAMAERGEGVFERDGERWITYKDVEYRLSYKNDIKFPFLPYQGGDDTPYRNVIDFVDESWEFMMYNGGFYLMSREFGVYESDEQGCFVEYIPAAHGSKNNDGSYAWERDVTYRTETNDCGDLVKPSLTSLTVSSVSDLGASFDWLGQNPSDKVTLTLTNLSDEEDARRYDAVSAGFFIGGLKPETQYEVALRSCNSVDCAEPQLVRFTTQASRVGFADEIPTPSHLQGSLEGGLGITQTHTSVAPNGNELTGQGHLDVIMNRDAMLLFTPSQGEEINQIRAEVLLDGEVVHSSLMLPPSALAASDQPDNGRMKVVFSHHAWSLPLQWNWMKPGLSLRLSDNLGREGVLSQGEIQFGGAPELVIQNIDMGMLIEPRNRNTMIQNLPTLAADYFQKIPASKLVMADYTPAHFPIVTMPNGVVYTDKSASTGGWHSGDMREAIGKAMVSIGINNANVGILTSAGYTQQYNRRFNHITAHTNVGVYTKKDTDLPQVVVHGGSGGGGIVTLEATTGNEWSHELGHNYGLGHWPYMASIHDMESGWGWDAFHQRFIGNLHWKGSVYTQQQGDDIVPPFKDAFRFLVDAQNGGEQEYVGTISRFTLEHPAQSRKAQRWMNSGFNLDSSSPSGYVQWDQAAQRYQTVETDTPKPQQTGVPVVTLLGIYDPLNINPSQVYPPVYSNYGNVFELPRSEQGEFQPEGWQAVADLTPEQIASDVWQTLRINGEQQRVCKFTYQAANGDSAVFVGGVIPQTNRCGTGLDMQWNVNRDMQSAPADYELLSKYGVGAVTYAPTPEIGDVELCTLNKSGNDHDGAGFVVGSYCQQISGVMHKYGKTWRYAFRGTEVLRPGYQTQGQCQLDVEFANGASERVLLNASRHSVNESNKFHVNLPMDNGVPTSVALSCADANGETQIAHLTPDQNPPIDQLKGPIIIGQEYGYSQVVDTTPTFAENQALLNVDFATIAQFDAYVAEHYGRGTLNNGVTHSERRAGALYVFLNPELGTRDYFVMRQQDAGAFPVDQTDNQDWKYLGSAEEHINFAFNPLQFDRSSESAVEVKVTSYFGLSRLMSWDERTATTWQTMNSAVFVGQVDGENHYFIQKRPGEGDAFPTNGEANQDWYFLGTDSTIQAYLDELNRDLASFERAVLQWHQQEVMGEWGSHGQRGKVNDIYQYAFRGGYHYYRLKTESYGYFPWPTDGNATNHQWEYLGQF</sequence>
<dbReference type="EMBL" id="DACRBY010000005">
    <property type="protein sequence ID" value="HAS8539310.1"/>
    <property type="molecule type" value="Genomic_DNA"/>
</dbReference>
<evidence type="ECO:0000256" key="6">
    <source>
        <dbReference type="PROSITE-ProRule" id="PRU01031"/>
    </source>
</evidence>
<dbReference type="AlphaFoldDB" id="A0A8H9MZV0"/>
<protein>
    <submittedName>
        <fullName evidence="10">Peptidase M66</fullName>
    </submittedName>
</protein>
<evidence type="ECO:0000256" key="1">
    <source>
        <dbReference type="ARBA" id="ARBA00022670"/>
    </source>
</evidence>
<evidence type="ECO:0000256" key="5">
    <source>
        <dbReference type="ARBA" id="ARBA00023049"/>
    </source>
</evidence>
<comment type="cofactor">
    <cofactor evidence="6">
        <name>Zn(2+)</name>
        <dbReference type="ChEBI" id="CHEBI:29105"/>
    </cofactor>
    <text evidence="6">Binds 1 zinc ion per subunit.</text>
</comment>
<keyword evidence="2 6" id="KW-0479">Metal-binding</keyword>
<keyword evidence="1 6" id="KW-0645">Protease</keyword>
<feature type="binding site" evidence="6">
    <location>
        <position position="561"/>
    </location>
    <ligand>
        <name>Zn(2+)</name>
        <dbReference type="ChEBI" id="CHEBI:29105"/>
        <note>catalytic</note>
    </ligand>
</feature>
<dbReference type="GO" id="GO:0004222">
    <property type="term" value="F:metalloendopeptidase activity"/>
    <property type="evidence" value="ECO:0007669"/>
    <property type="project" value="UniProtKB-UniRule"/>
</dbReference>
<feature type="signal peptide" evidence="8">
    <location>
        <begin position="1"/>
        <end position="21"/>
    </location>
</feature>
<keyword evidence="5 6" id="KW-0482">Metalloprotease</keyword>
<dbReference type="Pfam" id="PF10462">
    <property type="entry name" value="Peptidase_M66"/>
    <property type="match status" value="1"/>
</dbReference>
<feature type="domain" description="Peptidase M66" evidence="9">
    <location>
        <begin position="401"/>
        <end position="659"/>
    </location>
</feature>
<reference evidence="10" key="1">
    <citation type="journal article" date="2018" name="Genome Biol.">
        <title>SKESA: strategic k-mer extension for scrupulous assemblies.</title>
        <authorList>
            <person name="Souvorov A."/>
            <person name="Agarwala R."/>
            <person name="Lipman D.J."/>
        </authorList>
    </citation>
    <scope>NUCLEOTIDE SEQUENCE</scope>
    <source>
        <strain evidence="10">BCW_3452</strain>
    </source>
</reference>
<feature type="chain" id="PRO_5034463025" evidence="8">
    <location>
        <begin position="22"/>
        <end position="1245"/>
    </location>
</feature>
<dbReference type="Gene3D" id="3.30.160.280">
    <property type="match status" value="3"/>
</dbReference>
<dbReference type="Proteomes" id="UP000863257">
    <property type="component" value="Unassembled WGS sequence"/>
</dbReference>
<dbReference type="InterPro" id="IPR022218">
    <property type="entry name" value="TagA_dom"/>
</dbReference>
<dbReference type="PROSITE" id="PS51694">
    <property type="entry name" value="PEPTIDASE_M66"/>
    <property type="match status" value="1"/>
</dbReference>
<evidence type="ECO:0000256" key="2">
    <source>
        <dbReference type="ARBA" id="ARBA00022723"/>
    </source>
</evidence>
<dbReference type="InterPro" id="IPR051256">
    <property type="entry name" value="Dictomallein"/>
</dbReference>
<dbReference type="PANTHER" id="PTHR39540:SF1">
    <property type="entry name" value="DICTOMALLEIN-1-RELATED"/>
    <property type="match status" value="1"/>
</dbReference>
<evidence type="ECO:0000256" key="3">
    <source>
        <dbReference type="ARBA" id="ARBA00022801"/>
    </source>
</evidence>
<dbReference type="PANTHER" id="PTHR39540">
    <property type="match status" value="1"/>
</dbReference>